<gene>
    <name evidence="2" type="ORF">TSPGSL018_17470</name>
    <name evidence="3" type="ORF">TSPGSL018_29466</name>
    <name evidence="4" type="ORF">TSPGSL018_9693</name>
</gene>
<feature type="chain" id="PRO_5007370798" evidence="1">
    <location>
        <begin position="19"/>
        <end position="163"/>
    </location>
</feature>
<organism evidence="4">
    <name type="scientific">Tetraselmis sp. GSL018</name>
    <dbReference type="NCBI Taxonomy" id="582737"/>
    <lineage>
        <taxon>Eukaryota</taxon>
        <taxon>Viridiplantae</taxon>
        <taxon>Chlorophyta</taxon>
        <taxon>core chlorophytes</taxon>
        <taxon>Chlorodendrophyceae</taxon>
        <taxon>Chlorodendrales</taxon>
        <taxon>Chlorodendraceae</taxon>
        <taxon>Tetraselmis</taxon>
    </lineage>
</organism>
<proteinExistence type="predicted"/>
<sequence length="163" mass="17669">MSASALPLFICLLNFATAVKSLRDSIGEKNSRRLLSVEDIRELPQFTRIRTCAPINILVLTSSVEDALPYRAEIEAGKQEVIDALELVVDDQTLLVNFVDAEFTTFSAVKVTIFAPPESLLGVNVGGVAGNLVLVGFDLPIDFEASQRSVHEGGRGEVIVLVR</sequence>
<name>A0A061SCF2_9CHLO</name>
<evidence type="ECO:0000313" key="2">
    <source>
        <dbReference type="EMBL" id="JAC64815.1"/>
    </source>
</evidence>
<evidence type="ECO:0000256" key="1">
    <source>
        <dbReference type="SAM" id="SignalP"/>
    </source>
</evidence>
<evidence type="ECO:0000313" key="4">
    <source>
        <dbReference type="EMBL" id="JAC80699.1"/>
    </source>
</evidence>
<dbReference type="EMBL" id="GBEZ01012706">
    <property type="protein sequence ID" value="JAC73208.1"/>
    <property type="molecule type" value="Transcribed_RNA"/>
</dbReference>
<keyword evidence="1" id="KW-0732">Signal</keyword>
<reference evidence="4" key="1">
    <citation type="submission" date="2014-05" db="EMBL/GenBank/DDBJ databases">
        <title>The transcriptome of the halophilic microalga Tetraselmis sp. GSL018 isolated from the Great Salt Lake, Utah.</title>
        <authorList>
            <person name="Jinkerson R.E."/>
            <person name="D'Adamo S."/>
            <person name="Posewitz M.C."/>
        </authorList>
    </citation>
    <scope>NUCLEOTIDE SEQUENCE</scope>
    <source>
        <strain evidence="4">GSL018</strain>
    </source>
</reference>
<evidence type="ECO:0000313" key="3">
    <source>
        <dbReference type="EMBL" id="JAC73208.1"/>
    </source>
</evidence>
<protein>
    <submittedName>
        <fullName evidence="4">Uncharacterized protein</fullName>
    </submittedName>
</protein>
<dbReference type="EMBL" id="GBEZ01021983">
    <property type="protein sequence ID" value="JAC64815.1"/>
    <property type="molecule type" value="Transcribed_RNA"/>
</dbReference>
<dbReference type="EMBL" id="GBEZ01004525">
    <property type="protein sequence ID" value="JAC80699.1"/>
    <property type="molecule type" value="Transcribed_RNA"/>
</dbReference>
<feature type="signal peptide" evidence="1">
    <location>
        <begin position="1"/>
        <end position="18"/>
    </location>
</feature>
<accession>A0A061SCF2</accession>
<dbReference type="AlphaFoldDB" id="A0A061SCF2"/>